<proteinExistence type="predicted"/>
<gene>
    <name evidence="2" type="ORF">ACFQND_13255</name>
</gene>
<dbReference type="InterPro" id="IPR041047">
    <property type="entry name" value="LPD1"/>
</dbReference>
<sequence length="533" mass="59548">MRTKAKIEDAGEKLWGARKDVAVATGPAGPAAKSEPLLQLLWPRPEQWTELIPTLGPHRAALAMVTYENLAKQPHRHGWMGIPGEHWERAYRFAIPILREVLALPGKPELAQVVEAFDSRMREFEEFIATPPRFKNQWSFAIGRAGTRSNRHPLNFTPIDGLRARYLAEWGWGTDSRVNHSLSMGALVLKNRGTGRRYWKAVKGAAGQWAYLDAAEFETEQEALDCTRKVVNALLDRPMPAGAARGKARNNWIRPHVTQEVIRSGFTSPNSEGKTQDDLLQTFGFRGVEFGNWVTQSERQQFVDAAYDAFQDLTQLLGMPPMFASLSGKLGLAYGSRGKGLSKAAAHFEPDNWVLHMTKESGPGSLAHEFGHALDCWVADHLWGKSSWCPRFASGEVQWCDLPEAIAQSETAKALRQWALLTTPYVSDLAWIRTSVSMDRSRNTPYWSDSAEIFARAFEVLVLDSFQAKDRHNDMLVFGVSHADGLTMAGTGNPFPYPMGQERARTCEAFAAVVRAYRGEFRQSLPLTNPLPV</sequence>
<keyword evidence="3" id="KW-1185">Reference proteome</keyword>
<feature type="domain" description="Large polyvalent protein-associated" evidence="1">
    <location>
        <begin position="439"/>
        <end position="516"/>
    </location>
</feature>
<comment type="caution">
    <text evidence="2">The sequence shown here is derived from an EMBL/GenBank/DDBJ whole genome shotgun (WGS) entry which is preliminary data.</text>
</comment>
<organism evidence="2 3">
    <name type="scientific">Polaromonas aquatica</name>
    <dbReference type="NCBI Taxonomy" id="332657"/>
    <lineage>
        <taxon>Bacteria</taxon>
        <taxon>Pseudomonadati</taxon>
        <taxon>Pseudomonadota</taxon>
        <taxon>Betaproteobacteria</taxon>
        <taxon>Burkholderiales</taxon>
        <taxon>Comamonadaceae</taxon>
        <taxon>Polaromonas</taxon>
    </lineage>
</organism>
<dbReference type="Pfam" id="PF18796">
    <property type="entry name" value="LPD1"/>
    <property type="match status" value="1"/>
</dbReference>
<dbReference type="RefSeq" id="WP_371437681.1">
    <property type="nucleotide sequence ID" value="NZ_JBHSRS010000071.1"/>
</dbReference>
<dbReference type="Proteomes" id="UP001596270">
    <property type="component" value="Unassembled WGS sequence"/>
</dbReference>
<evidence type="ECO:0000313" key="2">
    <source>
        <dbReference type="EMBL" id="MFC6282194.1"/>
    </source>
</evidence>
<evidence type="ECO:0000313" key="3">
    <source>
        <dbReference type="Proteomes" id="UP001596270"/>
    </source>
</evidence>
<name>A0ABW1TZ12_9BURK</name>
<reference evidence="3" key="1">
    <citation type="journal article" date="2019" name="Int. J. Syst. Evol. Microbiol.">
        <title>The Global Catalogue of Microorganisms (GCM) 10K type strain sequencing project: providing services to taxonomists for standard genome sequencing and annotation.</title>
        <authorList>
            <consortium name="The Broad Institute Genomics Platform"/>
            <consortium name="The Broad Institute Genome Sequencing Center for Infectious Disease"/>
            <person name="Wu L."/>
            <person name="Ma J."/>
        </authorList>
    </citation>
    <scope>NUCLEOTIDE SEQUENCE [LARGE SCALE GENOMIC DNA]</scope>
    <source>
        <strain evidence="3">CCUG 39402</strain>
    </source>
</reference>
<evidence type="ECO:0000259" key="1">
    <source>
        <dbReference type="Pfam" id="PF18796"/>
    </source>
</evidence>
<dbReference type="EMBL" id="JBHSRS010000071">
    <property type="protein sequence ID" value="MFC6282194.1"/>
    <property type="molecule type" value="Genomic_DNA"/>
</dbReference>
<accession>A0ABW1TZ12</accession>
<protein>
    <submittedName>
        <fullName evidence="2">LPD1 domain-containing protein</fullName>
    </submittedName>
</protein>